<feature type="region of interest" description="Disordered" evidence="1">
    <location>
        <begin position="618"/>
        <end position="637"/>
    </location>
</feature>
<proteinExistence type="predicted"/>
<evidence type="ECO:0000313" key="4">
    <source>
        <dbReference type="Proteomes" id="UP001057580"/>
    </source>
</evidence>
<dbReference type="InterPro" id="IPR038726">
    <property type="entry name" value="PDDEXK_AddAB-type"/>
</dbReference>
<dbReference type="InterPro" id="IPR027417">
    <property type="entry name" value="P-loop_NTPase"/>
</dbReference>
<protein>
    <submittedName>
        <fullName evidence="3">PD-(D/E)XK nuclease family protein</fullName>
    </submittedName>
</protein>
<dbReference type="RefSeq" id="WP_260644147.1">
    <property type="nucleotide sequence ID" value="NZ_CP104004.1"/>
</dbReference>
<keyword evidence="3" id="KW-0614">Plasmid</keyword>
<dbReference type="Pfam" id="PF12705">
    <property type="entry name" value="PDDEXK_1"/>
    <property type="match status" value="1"/>
</dbReference>
<organism evidence="3 4">
    <name type="scientific">Salinirubellus salinus</name>
    <dbReference type="NCBI Taxonomy" id="1364945"/>
    <lineage>
        <taxon>Archaea</taxon>
        <taxon>Methanobacteriati</taxon>
        <taxon>Methanobacteriota</taxon>
        <taxon>Stenosarchaea group</taxon>
        <taxon>Halobacteria</taxon>
        <taxon>Halobacteriales</taxon>
        <taxon>Natronomonadaceae</taxon>
        <taxon>Salinirubellus</taxon>
    </lineage>
</organism>
<dbReference type="Gene3D" id="3.90.320.10">
    <property type="match status" value="2"/>
</dbReference>
<dbReference type="AlphaFoldDB" id="A0A9E7R9I3"/>
<accession>A0A9E7R9I3</accession>
<dbReference type="SUPFAM" id="SSF52540">
    <property type="entry name" value="P-loop containing nucleoside triphosphate hydrolases"/>
    <property type="match status" value="1"/>
</dbReference>
<dbReference type="EMBL" id="CP104004">
    <property type="protein sequence ID" value="UWM57055.1"/>
    <property type="molecule type" value="Genomic_DNA"/>
</dbReference>
<feature type="domain" description="PD-(D/E)XK endonuclease-like" evidence="2">
    <location>
        <begin position="730"/>
        <end position="1060"/>
    </location>
</feature>
<evidence type="ECO:0000259" key="2">
    <source>
        <dbReference type="Pfam" id="PF12705"/>
    </source>
</evidence>
<geneLocation type="plasmid" evidence="3 4">
    <name>unnamed1</name>
</geneLocation>
<name>A0A9E7R9I3_9EURY</name>
<evidence type="ECO:0000313" key="3">
    <source>
        <dbReference type="EMBL" id="UWM57055.1"/>
    </source>
</evidence>
<gene>
    <name evidence="3" type="ORF">N0B31_21690</name>
</gene>
<dbReference type="GeneID" id="74945094"/>
<evidence type="ECO:0000256" key="1">
    <source>
        <dbReference type="SAM" id="MobiDB-lite"/>
    </source>
</evidence>
<keyword evidence="4" id="KW-1185">Reference proteome</keyword>
<dbReference type="InterPro" id="IPR011604">
    <property type="entry name" value="PDDEXK-like_dom_sf"/>
</dbReference>
<reference evidence="3" key="1">
    <citation type="submission" date="2022-09" db="EMBL/GenBank/DDBJ databases">
        <title>Diverse halophilic archaea isolated from saline environments.</title>
        <authorList>
            <person name="Cui H.-L."/>
        </authorList>
    </citation>
    <scope>NUCLEOTIDE SEQUENCE</scope>
    <source>
        <strain evidence="3">ZS-35-S2</strain>
        <plasmid evidence="3">unnamed1</plasmid>
    </source>
</reference>
<sequence length="1100" mass="120391">MSRLLCGPDAVTVDRTALNWAANHSDGNPESVLYIANQPHRLREIEAQWEGVGRPLELTPLTLDEFVDRCYDREEIGGAASRMDQPTRLRLVEQALLDLPSKWSLMEGDGLPPTGLIEQIEDLLSLVEFAGLLSPEAVRNRLIEEGLINLSSELEAITERFYDGRERLPDGSSMTLWAERYRRVANSNPAQCFPHTDAVIIGGFDTFSVLASRVVETITETWPTAATFPRLTGTAAPNGVDVATAPAWEFFVDDLGFEPDTVAARESRPPANRRLACAPFRPDADTLSLDETTAETVVLSSLPGEVRYTGRQVQELLSDGVNPNDIGVVVTAPSAYAHCLAGEFSSRSVPYAVARDYDLDGTSVGAALLTALELLDDTETGITDDLRSLLDNPLVEPVLPSWETIDSEQAYDAIADVEELSDVEEPYRAAIDELLAKAETVEDDGGVEAYRHFVACLGIKDTVEDRTTTGSQRVVYRSAERVLNAVERTGDGDDLERARHALGAVSVTDDSTIRDGRVEVLGAAELGMRTFDHVFVLGLTASHFPGSANRLALVNAVTDAHPDFAEADQARRAEYRIASLVAAAESVTLSRPKQQLDGTEYIDAGILAEFRRITDTEPQRRDEFGHLVGQAPTGRRDKIGAREDAQRALATAGARAGPETLGEYATAASSTELFAEAAGSSDWLSTEAAPGEGVIDGIQTASDRGLARPSEHTGWLTPETAQSLSFQLDRLSPTQVERYASCPFRFYAKEVLGLEEEDRDEGPINRGHYVHDVLERFYTELRDEVGSPVSLTGFDQEDLETRLLRVAVDELQAVDDEFDDRWLFELLAGLGDADQNEYYNRTAVDGRPAGILVRFIEEELALYVDPDGRLQNGPLTAAPVWFETKLSFDVDGTTIRGVLDRGETTSDGRTIVRDYKTGFTSSERDTLDGLSFQLPIYAKMLEENIDEVTEAVGGGYYRLKEPGTVSSTAGQIGFVGDDPKNASWRGNSYRDGYGGTPMVYQSSDKPSIETRAGFREFLDDVVPQRLSNIVSGIEAGTFHPTINDPDDAGCSNCPFRDACDVRSYRRQLFMENMESEGRGAYVPPIALGVEWAPAVEEGEN</sequence>
<dbReference type="KEGG" id="ssai:N0B31_21690"/>
<dbReference type="Proteomes" id="UP001057580">
    <property type="component" value="Plasmid unnamed1"/>
</dbReference>